<dbReference type="InterPro" id="IPR054712">
    <property type="entry name" value="Cas3-like_dom"/>
</dbReference>
<evidence type="ECO:0000256" key="6">
    <source>
        <dbReference type="ARBA" id="ARBA00022801"/>
    </source>
</evidence>
<keyword evidence="9" id="KW-0051">Antiviral defense</keyword>
<organism evidence="14 15">
    <name type="scientific">Candidatus Scalindua brodae</name>
    <dbReference type="NCBI Taxonomy" id="237368"/>
    <lineage>
        <taxon>Bacteria</taxon>
        <taxon>Pseudomonadati</taxon>
        <taxon>Planctomycetota</taxon>
        <taxon>Candidatus Brocadiia</taxon>
        <taxon>Candidatus Brocadiales</taxon>
        <taxon>Candidatus Scalinduaceae</taxon>
        <taxon>Candidatus Scalindua</taxon>
    </lineage>
</organism>
<evidence type="ECO:0000313" key="15">
    <source>
        <dbReference type="Proteomes" id="UP000030652"/>
    </source>
</evidence>
<comment type="caution">
    <text evidence="14">The sequence shown here is derived from an EMBL/GenBank/DDBJ whole genome shotgun (WGS) entry which is preliminary data.</text>
</comment>
<evidence type="ECO:0000256" key="8">
    <source>
        <dbReference type="ARBA" id="ARBA00022840"/>
    </source>
</evidence>
<dbReference type="InterPro" id="IPR050079">
    <property type="entry name" value="DEAD_box_RNA_helicase"/>
</dbReference>
<dbReference type="GO" id="GO:0003676">
    <property type="term" value="F:nucleic acid binding"/>
    <property type="evidence" value="ECO:0007669"/>
    <property type="project" value="InterPro"/>
</dbReference>
<dbReference type="Pfam" id="PF18019">
    <property type="entry name" value="Cas3_HD"/>
    <property type="match status" value="1"/>
</dbReference>
<feature type="domain" description="HD Cas3-type" evidence="13">
    <location>
        <begin position="7"/>
        <end position="226"/>
    </location>
</feature>
<evidence type="ECO:0000313" key="14">
    <source>
        <dbReference type="EMBL" id="KHE94139.1"/>
    </source>
</evidence>
<reference evidence="14 15" key="1">
    <citation type="submission" date="2014-10" db="EMBL/GenBank/DDBJ databases">
        <title>Draft genome of anammox bacterium scalindua brodae, obtained using differential coverage binning of sequence data from two enrichment reactors.</title>
        <authorList>
            <person name="Speth D.R."/>
            <person name="Russ L."/>
            <person name="Kartal B."/>
            <person name="Op den Camp H.J."/>
            <person name="Dutilh B.E."/>
            <person name="Jetten M.S."/>
        </authorList>
    </citation>
    <scope>NUCLEOTIDE SEQUENCE [LARGE SCALE GENOMIC DNA]</scope>
    <source>
        <strain evidence="14">RU1</strain>
    </source>
</reference>
<dbReference type="PANTHER" id="PTHR47959:SF16">
    <property type="entry name" value="CRISPR-ASSOCIATED NUCLEASE_HELICASE CAS3-RELATED"/>
    <property type="match status" value="1"/>
</dbReference>
<dbReference type="GO" id="GO:0051607">
    <property type="term" value="P:defense response to virus"/>
    <property type="evidence" value="ECO:0007669"/>
    <property type="project" value="UniProtKB-KW"/>
</dbReference>
<dbReference type="PROSITE" id="PS51192">
    <property type="entry name" value="HELICASE_ATP_BIND_1"/>
    <property type="match status" value="1"/>
</dbReference>
<dbReference type="GO" id="GO:0003724">
    <property type="term" value="F:RNA helicase activity"/>
    <property type="evidence" value="ECO:0007669"/>
    <property type="project" value="TreeGrafter"/>
</dbReference>
<dbReference type="GO" id="GO:0005524">
    <property type="term" value="F:ATP binding"/>
    <property type="evidence" value="ECO:0007669"/>
    <property type="project" value="UniProtKB-KW"/>
</dbReference>
<dbReference type="SUPFAM" id="SSF52540">
    <property type="entry name" value="P-loop containing nucleoside triphosphate hydrolases"/>
    <property type="match status" value="1"/>
</dbReference>
<dbReference type="Proteomes" id="UP000030652">
    <property type="component" value="Unassembled WGS sequence"/>
</dbReference>
<evidence type="ECO:0000256" key="10">
    <source>
        <dbReference type="ARBA" id="ARBA00038437"/>
    </source>
</evidence>
<evidence type="ECO:0000256" key="7">
    <source>
        <dbReference type="ARBA" id="ARBA00022806"/>
    </source>
</evidence>
<evidence type="ECO:0000256" key="5">
    <source>
        <dbReference type="ARBA" id="ARBA00022741"/>
    </source>
</evidence>
<dbReference type="GO" id="GO:0004518">
    <property type="term" value="F:nuclease activity"/>
    <property type="evidence" value="ECO:0007669"/>
    <property type="project" value="UniProtKB-KW"/>
</dbReference>
<dbReference type="Gene3D" id="3.40.50.300">
    <property type="entry name" value="P-loop containing nucleotide triphosphate hydrolases"/>
    <property type="match status" value="2"/>
</dbReference>
<dbReference type="PATRIC" id="fig|237368.3.peg.107"/>
<name>A0A0B0ENE1_9BACT</name>
<proteinExistence type="inferred from homology"/>
<dbReference type="Pfam" id="PF00270">
    <property type="entry name" value="DEAD"/>
    <property type="match status" value="1"/>
</dbReference>
<comment type="similarity">
    <text evidence="10">Belongs to the DEAD box helicase family.</text>
</comment>
<evidence type="ECO:0000256" key="1">
    <source>
        <dbReference type="ARBA" id="ARBA00006847"/>
    </source>
</evidence>
<accession>A0A0B0ENE1</accession>
<dbReference type="GO" id="GO:0005829">
    <property type="term" value="C:cytosol"/>
    <property type="evidence" value="ECO:0007669"/>
    <property type="project" value="TreeGrafter"/>
</dbReference>
<keyword evidence="8" id="KW-0067">ATP-binding</keyword>
<dbReference type="InterPro" id="IPR038257">
    <property type="entry name" value="CRISPR-assoc_Cas3_HD_sf"/>
</dbReference>
<dbReference type="InterPro" id="IPR011545">
    <property type="entry name" value="DEAD/DEAH_box_helicase_dom"/>
</dbReference>
<feature type="domain" description="Helicase C-terminal" evidence="12">
    <location>
        <begin position="493"/>
        <end position="649"/>
    </location>
</feature>
<dbReference type="Gene3D" id="1.10.3210.30">
    <property type="match status" value="1"/>
</dbReference>
<evidence type="ECO:0000256" key="3">
    <source>
        <dbReference type="ARBA" id="ARBA00022722"/>
    </source>
</evidence>
<dbReference type="InterPro" id="IPR006483">
    <property type="entry name" value="CRISPR-assoc_Cas3_HD"/>
</dbReference>
<sequence>MFRNLAKIEPDETIIEHTLRCLDVVDTLKVVFKKELKYLDSEDVTGHEILFITVLLHDFGKYAQPFQRKTLNPDYSGVWGYRHEILSAEFVNILKALNEDTKNLIRLAILAHHSKTIKQLEKATFENNTEPFIPGLELEAMNQNRKKAYDEGKDSILYHSKNIFDELCVILGCYNTSLQLNLDKTRIQNVFPLIRNYHKKVCNFSNNFDYNKLAFLVGLLVTSDHLGSAHISIKSIEKDIQDYFVSMFDSLHGNNFWPTQIKCIETNGITSILKAPTGSGKTEASFLWANENLKKNKYSRIFYILPYTASINAMFERLQSWDVTKNKVNLLHGKNTAYYYEMLTKNQTKDQLYENIDQINHEIRMKKLSAKSYALPIKVLTPHQIVKNFYGLKHFEEAFVQYYNGLFIFDEIHCYDRVFLAELIIIMNIIKKEFKGRFLFMSATFPKIVEEILRNTFGISGPTIQFNDRQLSNFTRNKLNLIKGSIKDEDNVKLIQDDIDLGKRVLIVCNTISNAQEIFETVNAKNKLLLHSGFNLNDRKNIEEKILTDDDPDKKLNVLIGTQAIEVSLDLDFDCLYTEIASIDALIQRFGRVYRNRKRKDNDYGVVNIFTDPCKATRLIYDEEINNKAYDIIDKTISELIKLDDLPLEYSLLCEAVDNVYNHDYQKSIMEYIEMKQSILANKPLIPLNENSDAARAYFDQFDGIRVLHSSLYVQFEELVQRKNYISADNLLITLSERKLLSYYRNNLISKMQIMGKNVFIANEAYFDYDSHIGFRLKVDENKNRAIFY</sequence>
<evidence type="ECO:0000259" key="11">
    <source>
        <dbReference type="PROSITE" id="PS51192"/>
    </source>
</evidence>
<dbReference type="PROSITE" id="PS51194">
    <property type="entry name" value="HELICASE_CTER"/>
    <property type="match status" value="1"/>
</dbReference>
<keyword evidence="5" id="KW-0547">Nucleotide-binding</keyword>
<dbReference type="GO" id="GO:0016787">
    <property type="term" value="F:hydrolase activity"/>
    <property type="evidence" value="ECO:0007669"/>
    <property type="project" value="UniProtKB-KW"/>
</dbReference>
<keyword evidence="6" id="KW-0378">Hydrolase</keyword>
<dbReference type="SUPFAM" id="SSF109604">
    <property type="entry name" value="HD-domain/PDEase-like"/>
    <property type="match status" value="1"/>
</dbReference>
<dbReference type="NCBIfam" id="TIGR01587">
    <property type="entry name" value="cas3_core"/>
    <property type="match status" value="1"/>
</dbReference>
<evidence type="ECO:0000259" key="12">
    <source>
        <dbReference type="PROSITE" id="PS51194"/>
    </source>
</evidence>
<dbReference type="EMBL" id="JRYO01000012">
    <property type="protein sequence ID" value="KHE94139.1"/>
    <property type="molecule type" value="Genomic_DNA"/>
</dbReference>
<dbReference type="PROSITE" id="PS51643">
    <property type="entry name" value="HD_CAS3"/>
    <property type="match status" value="1"/>
</dbReference>
<evidence type="ECO:0000259" key="13">
    <source>
        <dbReference type="PROSITE" id="PS51643"/>
    </source>
</evidence>
<dbReference type="Pfam" id="PF22590">
    <property type="entry name" value="Cas3-like_C_2"/>
    <property type="match status" value="1"/>
</dbReference>
<dbReference type="SMART" id="SM00487">
    <property type="entry name" value="DEXDc"/>
    <property type="match status" value="1"/>
</dbReference>
<keyword evidence="3" id="KW-0540">Nuclease</keyword>
<dbReference type="AlphaFoldDB" id="A0A0B0ENE1"/>
<dbReference type="InterPro" id="IPR001650">
    <property type="entry name" value="Helicase_C-like"/>
</dbReference>
<dbReference type="CDD" id="cd09641">
    <property type="entry name" value="Cas3''_I"/>
    <property type="match status" value="1"/>
</dbReference>
<gene>
    <name evidence="14" type="ORF">SCABRO_00099</name>
</gene>
<protein>
    <submittedName>
        <fullName evidence="14">CRISPR-associated protein</fullName>
    </submittedName>
</protein>
<dbReference type="GO" id="GO:0046872">
    <property type="term" value="F:metal ion binding"/>
    <property type="evidence" value="ECO:0007669"/>
    <property type="project" value="UniProtKB-KW"/>
</dbReference>
<evidence type="ECO:0000256" key="9">
    <source>
        <dbReference type="ARBA" id="ARBA00023118"/>
    </source>
</evidence>
<dbReference type="eggNOG" id="COG1203">
    <property type="taxonomic scope" value="Bacteria"/>
</dbReference>
<dbReference type="InterPro" id="IPR006474">
    <property type="entry name" value="Helicase_Cas3_CRISPR-ass_core"/>
</dbReference>
<dbReference type="InterPro" id="IPR014001">
    <property type="entry name" value="Helicase_ATP-bd"/>
</dbReference>
<dbReference type="InterPro" id="IPR027417">
    <property type="entry name" value="P-loop_NTPase"/>
</dbReference>
<dbReference type="NCBIfam" id="TIGR01596">
    <property type="entry name" value="cas3_HD"/>
    <property type="match status" value="1"/>
</dbReference>
<dbReference type="SMART" id="SM00490">
    <property type="entry name" value="HELICc"/>
    <property type="match status" value="1"/>
</dbReference>
<evidence type="ECO:0000256" key="4">
    <source>
        <dbReference type="ARBA" id="ARBA00022723"/>
    </source>
</evidence>
<comment type="similarity">
    <text evidence="2">In the central section; belongs to the CRISPR-associated helicase Cas3 family.</text>
</comment>
<evidence type="ECO:0000256" key="2">
    <source>
        <dbReference type="ARBA" id="ARBA00009046"/>
    </source>
</evidence>
<keyword evidence="4" id="KW-0479">Metal-binding</keyword>
<keyword evidence="7" id="KW-0347">Helicase</keyword>
<dbReference type="PANTHER" id="PTHR47959">
    <property type="entry name" value="ATP-DEPENDENT RNA HELICASE RHLE-RELATED"/>
    <property type="match status" value="1"/>
</dbReference>
<feature type="domain" description="Helicase ATP-binding" evidence="11">
    <location>
        <begin position="262"/>
        <end position="463"/>
    </location>
</feature>
<comment type="similarity">
    <text evidence="1">In the N-terminal section; belongs to the CRISPR-associated nuclease Cas3-HD family.</text>
</comment>